<evidence type="ECO:0000256" key="2">
    <source>
        <dbReference type="SAM" id="Phobius"/>
    </source>
</evidence>
<evidence type="ECO:0000313" key="4">
    <source>
        <dbReference type="EMBL" id="GAA5099273.1"/>
    </source>
</evidence>
<accession>A0ABP9MR45</accession>
<feature type="domain" description="Helix-hairpin-helix DNA-binding motif class 1" evidence="3">
    <location>
        <begin position="176"/>
        <end position="195"/>
    </location>
</feature>
<feature type="region of interest" description="Disordered" evidence="1">
    <location>
        <begin position="140"/>
        <end position="167"/>
    </location>
</feature>
<evidence type="ECO:0000313" key="5">
    <source>
        <dbReference type="Proteomes" id="UP001501407"/>
    </source>
</evidence>
<dbReference type="InterPro" id="IPR019554">
    <property type="entry name" value="Soluble_ligand-bd"/>
</dbReference>
<proteinExistence type="predicted"/>
<dbReference type="Pfam" id="PF10531">
    <property type="entry name" value="SLBB"/>
    <property type="match status" value="1"/>
</dbReference>
<dbReference type="Pfam" id="PF12836">
    <property type="entry name" value="HHH_3"/>
    <property type="match status" value="1"/>
</dbReference>
<dbReference type="Gene3D" id="3.10.560.10">
    <property type="entry name" value="Outer membrane lipoprotein wza domain like"/>
    <property type="match status" value="1"/>
</dbReference>
<gene>
    <name evidence="4" type="ORF">GCM10025760_35270</name>
</gene>
<sequence>MSPVTAGDRDEPLGAVAGVAAPGASAPYPSSDSGVPDPSARRRLGVGAVVVLVVAALAVTVGIGILRGAMAPVDEVAVDQTPAPAATGVADVYVHVSGAVRTPGLYLLPAGARVVDAVAAAGGFSEDADRDAVNLARTLDDGEQLPVPREGEAAPPGAAAPPPADGRVDLNTADAALLETLPRVGPALAERIIAWREDNGGFTSIEDLLAVPGIGDKMLESLRDLVTV</sequence>
<dbReference type="InterPro" id="IPR051675">
    <property type="entry name" value="Endo/Exo/Phosphatase_dom_1"/>
</dbReference>
<dbReference type="NCBIfam" id="TIGR00426">
    <property type="entry name" value="competence protein ComEA helix-hairpin-helix repeat region"/>
    <property type="match status" value="1"/>
</dbReference>
<keyword evidence="5" id="KW-1185">Reference proteome</keyword>
<dbReference type="PANTHER" id="PTHR21180:SF32">
    <property type="entry name" value="ENDONUCLEASE_EXONUCLEASE_PHOSPHATASE FAMILY DOMAIN-CONTAINING PROTEIN 1"/>
    <property type="match status" value="1"/>
</dbReference>
<organism evidence="4 5">
    <name type="scientific">Microbacterium yannicii</name>
    <dbReference type="NCBI Taxonomy" id="671622"/>
    <lineage>
        <taxon>Bacteria</taxon>
        <taxon>Bacillati</taxon>
        <taxon>Actinomycetota</taxon>
        <taxon>Actinomycetes</taxon>
        <taxon>Micrococcales</taxon>
        <taxon>Microbacteriaceae</taxon>
        <taxon>Microbacterium</taxon>
    </lineage>
</organism>
<comment type="caution">
    <text evidence="4">The sequence shown here is derived from an EMBL/GenBank/DDBJ whole genome shotgun (WGS) entry which is preliminary data.</text>
</comment>
<keyword evidence="2" id="KW-1133">Transmembrane helix</keyword>
<dbReference type="PANTHER" id="PTHR21180">
    <property type="entry name" value="ENDONUCLEASE/EXONUCLEASE/PHOSPHATASE FAMILY DOMAIN-CONTAINING PROTEIN 1"/>
    <property type="match status" value="1"/>
</dbReference>
<feature type="domain" description="Helix-hairpin-helix DNA-binding motif class 1" evidence="3">
    <location>
        <begin position="206"/>
        <end position="225"/>
    </location>
</feature>
<dbReference type="Gene3D" id="1.10.150.320">
    <property type="entry name" value="Photosystem II 12 kDa extrinsic protein"/>
    <property type="match status" value="1"/>
</dbReference>
<keyword evidence="2" id="KW-0472">Membrane</keyword>
<evidence type="ECO:0000256" key="1">
    <source>
        <dbReference type="SAM" id="MobiDB-lite"/>
    </source>
</evidence>
<name>A0ABP9MR45_9MICO</name>
<reference evidence="5" key="1">
    <citation type="journal article" date="2019" name="Int. J. Syst. Evol. Microbiol.">
        <title>The Global Catalogue of Microorganisms (GCM) 10K type strain sequencing project: providing services to taxonomists for standard genome sequencing and annotation.</title>
        <authorList>
            <consortium name="The Broad Institute Genomics Platform"/>
            <consortium name="The Broad Institute Genome Sequencing Center for Infectious Disease"/>
            <person name="Wu L."/>
            <person name="Ma J."/>
        </authorList>
    </citation>
    <scope>NUCLEOTIDE SEQUENCE [LARGE SCALE GENOMIC DNA]</scope>
    <source>
        <strain evidence="5">JCM 18959</strain>
    </source>
</reference>
<dbReference type="InterPro" id="IPR010994">
    <property type="entry name" value="RuvA_2-like"/>
</dbReference>
<dbReference type="SMART" id="SM00278">
    <property type="entry name" value="HhH1"/>
    <property type="match status" value="2"/>
</dbReference>
<feature type="region of interest" description="Disordered" evidence="1">
    <location>
        <begin position="1"/>
        <end position="38"/>
    </location>
</feature>
<dbReference type="InterPro" id="IPR004509">
    <property type="entry name" value="Competence_ComEA_HhH"/>
</dbReference>
<dbReference type="EMBL" id="BAABKZ010000005">
    <property type="protein sequence ID" value="GAA5099273.1"/>
    <property type="molecule type" value="Genomic_DNA"/>
</dbReference>
<keyword evidence="2" id="KW-0812">Transmembrane</keyword>
<dbReference type="SUPFAM" id="SSF47781">
    <property type="entry name" value="RuvA domain 2-like"/>
    <property type="match status" value="1"/>
</dbReference>
<evidence type="ECO:0000259" key="3">
    <source>
        <dbReference type="SMART" id="SM00278"/>
    </source>
</evidence>
<dbReference type="Proteomes" id="UP001501407">
    <property type="component" value="Unassembled WGS sequence"/>
</dbReference>
<dbReference type="InterPro" id="IPR003583">
    <property type="entry name" value="Hlx-hairpin-Hlx_DNA-bd_motif"/>
</dbReference>
<feature type="compositionally biased region" description="Low complexity" evidence="1">
    <location>
        <begin position="13"/>
        <end position="34"/>
    </location>
</feature>
<feature type="transmembrane region" description="Helical" evidence="2">
    <location>
        <begin position="44"/>
        <end position="66"/>
    </location>
</feature>
<protein>
    <recommendedName>
        <fullName evidence="3">Helix-hairpin-helix DNA-binding motif class 1 domain-containing protein</fullName>
    </recommendedName>
</protein>